<evidence type="ECO:0000313" key="2">
    <source>
        <dbReference type="Proteomes" id="UP000004471"/>
    </source>
</evidence>
<dbReference type="AlphaFoldDB" id="F3FXZ9"/>
<accession>F3FXZ9</accession>
<feature type="non-terminal residue" evidence="1">
    <location>
        <position position="1"/>
    </location>
</feature>
<comment type="caution">
    <text evidence="1">The sequence shown here is derived from an EMBL/GenBank/DDBJ whole genome shotgun (WGS) entry which is preliminary data.</text>
</comment>
<dbReference type="HOGENOM" id="CLU_3209637_0_0_6"/>
<dbReference type="PATRIC" id="fig|629262.5.peg.5734"/>
<evidence type="ECO:0000313" key="1">
    <source>
        <dbReference type="EMBL" id="EGH35091.1"/>
    </source>
</evidence>
<proteinExistence type="predicted"/>
<gene>
    <name evidence="1" type="ORF">PSYJA_41317</name>
</gene>
<protein>
    <submittedName>
        <fullName evidence="1">Uncharacterized protein</fullName>
    </submittedName>
</protein>
<dbReference type="Proteomes" id="UP000004471">
    <property type="component" value="Unassembled WGS sequence"/>
</dbReference>
<reference evidence="1 2" key="1">
    <citation type="journal article" date="2011" name="PLoS Pathog.">
        <title>Dynamic evolution of pathogenicity revealed by sequencing and comparative genomics of 19 Pseudomonas syringae isolates.</title>
        <authorList>
            <person name="Baltrus D.A."/>
            <person name="Nishimura M.T."/>
            <person name="Romanchuk A."/>
            <person name="Chang J.H."/>
            <person name="Mukhtar M.S."/>
            <person name="Cherkis K."/>
            <person name="Roach J."/>
            <person name="Grant S.R."/>
            <person name="Jones C.D."/>
            <person name="Dangl J.L."/>
        </authorList>
    </citation>
    <scope>NUCLEOTIDE SEQUENCE [LARGE SCALE GENOMIC DNA]</scope>
    <source>
        <strain evidence="2">M301072PT</strain>
    </source>
</reference>
<organism evidence="1 2">
    <name type="scientific">Pseudomonas syringae pv. japonica str. M301072</name>
    <dbReference type="NCBI Taxonomy" id="629262"/>
    <lineage>
        <taxon>Bacteria</taxon>
        <taxon>Pseudomonadati</taxon>
        <taxon>Pseudomonadota</taxon>
        <taxon>Gammaproteobacteria</taxon>
        <taxon>Pseudomonadales</taxon>
        <taxon>Pseudomonadaceae</taxon>
        <taxon>Pseudomonas</taxon>
        <taxon>Pseudomonas syringae</taxon>
    </lineage>
</organism>
<name>F3FXZ9_PSESX</name>
<dbReference type="EMBL" id="AEAH01003228">
    <property type="protein sequence ID" value="EGH35091.1"/>
    <property type="molecule type" value="Genomic_DNA"/>
</dbReference>
<sequence>PQRKPRPQMDSAAIAEKYSAATCIYSITRAAGRGKIPPVIIEHQR</sequence>